<organism evidence="2 3">
    <name type="scientific">Actinacidiphila glaucinigra</name>
    <dbReference type="NCBI Taxonomy" id="235986"/>
    <lineage>
        <taxon>Bacteria</taxon>
        <taxon>Bacillati</taxon>
        <taxon>Actinomycetota</taxon>
        <taxon>Actinomycetes</taxon>
        <taxon>Kitasatosporales</taxon>
        <taxon>Streptomycetaceae</taxon>
        <taxon>Actinacidiphila</taxon>
    </lineage>
</organism>
<dbReference type="CDD" id="cd07817">
    <property type="entry name" value="SRPBCC_8"/>
    <property type="match status" value="1"/>
</dbReference>
<dbReference type="InterPro" id="IPR023393">
    <property type="entry name" value="START-like_dom_sf"/>
</dbReference>
<accession>A0A239CU70</accession>
<proteinExistence type="predicted"/>
<sequence length="153" mass="17235">MGTISESVDVGVPLHTAYNQWTQFEEFPNFMEGVEQVTQVDDRHNHWVTNVAGARREFDTEIVDQLPDERVAWRTVTGDVRQRGVVTFLELDASHTRVNLAMELETSGLAEKAADALGVVDRRARGDLRRFKHFIEERGSETGAWRGRVAPGG</sequence>
<dbReference type="Proteomes" id="UP000198280">
    <property type="component" value="Unassembled WGS sequence"/>
</dbReference>
<evidence type="ECO:0000313" key="2">
    <source>
        <dbReference type="EMBL" id="SNS23328.1"/>
    </source>
</evidence>
<dbReference type="InterPro" id="IPR005031">
    <property type="entry name" value="COQ10_START"/>
</dbReference>
<dbReference type="PANTHER" id="PTHR33824:SF7">
    <property type="entry name" value="POLYKETIDE CYCLASE_DEHYDRASE AND LIPID TRANSPORT SUPERFAMILY PROTEIN"/>
    <property type="match status" value="1"/>
</dbReference>
<dbReference type="PANTHER" id="PTHR33824">
    <property type="entry name" value="POLYKETIDE CYCLASE/DEHYDRASE AND LIPID TRANSPORT SUPERFAMILY PROTEIN"/>
    <property type="match status" value="1"/>
</dbReference>
<reference evidence="2 3" key="1">
    <citation type="submission" date="2017-06" db="EMBL/GenBank/DDBJ databases">
        <authorList>
            <person name="Kim H.J."/>
            <person name="Triplett B.A."/>
        </authorList>
    </citation>
    <scope>NUCLEOTIDE SEQUENCE [LARGE SCALE GENOMIC DNA]</scope>
    <source>
        <strain evidence="2 3">CGMCC 4.1858</strain>
    </source>
</reference>
<dbReference type="AlphaFoldDB" id="A0A239CU70"/>
<dbReference type="SUPFAM" id="SSF55961">
    <property type="entry name" value="Bet v1-like"/>
    <property type="match status" value="1"/>
</dbReference>
<feature type="domain" description="Coenzyme Q-binding protein COQ10 START" evidence="1">
    <location>
        <begin position="10"/>
        <end position="130"/>
    </location>
</feature>
<dbReference type="Gene3D" id="3.30.530.20">
    <property type="match status" value="1"/>
</dbReference>
<dbReference type="OrthoDB" id="3695445at2"/>
<name>A0A239CU70_9ACTN</name>
<protein>
    <submittedName>
        <fullName evidence="2">Polyketide cyclase / dehydrase and lipid transport</fullName>
    </submittedName>
</protein>
<keyword evidence="3" id="KW-1185">Reference proteome</keyword>
<dbReference type="RefSeq" id="WP_089223314.1">
    <property type="nucleotide sequence ID" value="NZ_FZOF01000004.1"/>
</dbReference>
<dbReference type="EMBL" id="FZOF01000004">
    <property type="protein sequence ID" value="SNS23328.1"/>
    <property type="molecule type" value="Genomic_DNA"/>
</dbReference>
<evidence type="ECO:0000313" key="3">
    <source>
        <dbReference type="Proteomes" id="UP000198280"/>
    </source>
</evidence>
<gene>
    <name evidence="2" type="ORF">SAMN05216252_104204</name>
</gene>
<evidence type="ECO:0000259" key="1">
    <source>
        <dbReference type="Pfam" id="PF03364"/>
    </source>
</evidence>
<dbReference type="Pfam" id="PF03364">
    <property type="entry name" value="Polyketide_cyc"/>
    <property type="match status" value="1"/>
</dbReference>
<dbReference type="InterPro" id="IPR047137">
    <property type="entry name" value="ORF3"/>
</dbReference>